<keyword evidence="3" id="KW-1185">Reference proteome</keyword>
<reference evidence="2 3" key="1">
    <citation type="submission" date="2019-07" db="EMBL/GenBank/DDBJ databases">
        <title>Ln-dependent methylotrophs.</title>
        <authorList>
            <person name="Tani A."/>
        </authorList>
    </citation>
    <scope>NUCLEOTIDE SEQUENCE [LARGE SCALE GENOMIC DNA]</scope>
    <source>
        <strain evidence="2 3">SM12</strain>
    </source>
</reference>
<name>A0A549T8D4_9HYPH</name>
<evidence type="ECO:0000259" key="1">
    <source>
        <dbReference type="Pfam" id="PF00497"/>
    </source>
</evidence>
<dbReference type="EMBL" id="VJMG01000036">
    <property type="protein sequence ID" value="TRL38110.1"/>
    <property type="molecule type" value="Genomic_DNA"/>
</dbReference>
<proteinExistence type="predicted"/>
<dbReference type="Proteomes" id="UP000316801">
    <property type="component" value="Unassembled WGS sequence"/>
</dbReference>
<comment type="caution">
    <text evidence="2">The sequence shown here is derived from an EMBL/GenBank/DDBJ whole genome shotgun (WGS) entry which is preliminary data.</text>
</comment>
<dbReference type="SUPFAM" id="SSF53850">
    <property type="entry name" value="Periplasmic binding protein-like II"/>
    <property type="match status" value="1"/>
</dbReference>
<dbReference type="AlphaFoldDB" id="A0A549T8D4"/>
<dbReference type="PANTHER" id="PTHR38834">
    <property type="entry name" value="PERIPLASMIC SUBSTRATE BINDING PROTEIN FAMILY 3"/>
    <property type="match status" value="1"/>
</dbReference>
<feature type="domain" description="Solute-binding protein family 3/N-terminal" evidence="1">
    <location>
        <begin position="18"/>
        <end position="232"/>
    </location>
</feature>
<evidence type="ECO:0000313" key="3">
    <source>
        <dbReference type="Proteomes" id="UP000316801"/>
    </source>
</evidence>
<protein>
    <submittedName>
        <fullName evidence="2">Transporter substrate-binding domain-containing protein</fullName>
    </submittedName>
</protein>
<dbReference type="PANTHER" id="PTHR38834:SF3">
    <property type="entry name" value="SOLUTE-BINDING PROTEIN FAMILY 3_N-TERMINAL DOMAIN-CONTAINING PROTEIN"/>
    <property type="match status" value="1"/>
</dbReference>
<evidence type="ECO:0000313" key="2">
    <source>
        <dbReference type="EMBL" id="TRL38110.1"/>
    </source>
</evidence>
<sequence length="237" mass="26291">MTALALMSISSAHATSLVFTTESYPPYSYRSLHGEVLGMSVEQVREIIRSSDADISYTIELLPWARALALAETQPDHCVFLTARTPEREAQFQWVSPLAVTRNFLVSLEDRDIRATSLADLRSYTVGTQREDYTESLLRQNGFQHLDLSASYDFTLSKLLNGRIDLMPMSQTVIEQLKDKGTPVAPVVQLAEQTLGIACNKAVSTQIIASLQTSLDRMLSDGRMSDIARAYGVSRVP</sequence>
<dbReference type="Gene3D" id="3.40.190.10">
    <property type="entry name" value="Periplasmic binding protein-like II"/>
    <property type="match status" value="2"/>
</dbReference>
<dbReference type="InterPro" id="IPR001638">
    <property type="entry name" value="Solute-binding_3/MltF_N"/>
</dbReference>
<organism evidence="2 3">
    <name type="scientific">Rhizobium straminoryzae</name>
    <dbReference type="NCBI Taxonomy" id="1387186"/>
    <lineage>
        <taxon>Bacteria</taxon>
        <taxon>Pseudomonadati</taxon>
        <taxon>Pseudomonadota</taxon>
        <taxon>Alphaproteobacteria</taxon>
        <taxon>Hyphomicrobiales</taxon>
        <taxon>Rhizobiaceae</taxon>
        <taxon>Rhizobium/Agrobacterium group</taxon>
        <taxon>Rhizobium</taxon>
    </lineage>
</organism>
<accession>A0A549T8D4</accession>
<gene>
    <name evidence="2" type="ORF">FNA46_13940</name>
</gene>
<dbReference type="Pfam" id="PF00497">
    <property type="entry name" value="SBP_bac_3"/>
    <property type="match status" value="1"/>
</dbReference>